<organism evidence="3 4">
    <name type="scientific">Nematostella vectensis</name>
    <name type="common">Starlet sea anemone</name>
    <dbReference type="NCBI Taxonomy" id="45351"/>
    <lineage>
        <taxon>Eukaryota</taxon>
        <taxon>Metazoa</taxon>
        <taxon>Cnidaria</taxon>
        <taxon>Anthozoa</taxon>
        <taxon>Hexacorallia</taxon>
        <taxon>Actiniaria</taxon>
        <taxon>Edwardsiidae</taxon>
        <taxon>Nematostella</taxon>
    </lineage>
</organism>
<dbReference type="PANTHER" id="PTHR11461">
    <property type="entry name" value="SERINE PROTEASE INHIBITOR, SERPIN"/>
    <property type="match status" value="1"/>
</dbReference>
<dbReference type="Proteomes" id="UP000001593">
    <property type="component" value="Unassembled WGS sequence"/>
</dbReference>
<dbReference type="GO" id="GO:0004867">
    <property type="term" value="F:serine-type endopeptidase inhibitor activity"/>
    <property type="evidence" value="ECO:0007669"/>
    <property type="project" value="InterPro"/>
</dbReference>
<dbReference type="AlphaFoldDB" id="A7S7S1"/>
<dbReference type="InterPro" id="IPR000215">
    <property type="entry name" value="Serpin_fam"/>
</dbReference>
<dbReference type="OrthoDB" id="5966977at2759"/>
<reference evidence="3 4" key="1">
    <citation type="journal article" date="2007" name="Science">
        <title>Sea anemone genome reveals ancestral eumetazoan gene repertoire and genomic organization.</title>
        <authorList>
            <person name="Putnam N.H."/>
            <person name="Srivastava M."/>
            <person name="Hellsten U."/>
            <person name="Dirks B."/>
            <person name="Chapman J."/>
            <person name="Salamov A."/>
            <person name="Terry A."/>
            <person name="Shapiro H."/>
            <person name="Lindquist E."/>
            <person name="Kapitonov V.V."/>
            <person name="Jurka J."/>
            <person name="Genikhovich G."/>
            <person name="Grigoriev I.V."/>
            <person name="Lucas S.M."/>
            <person name="Steele R.E."/>
            <person name="Finnerty J.R."/>
            <person name="Technau U."/>
            <person name="Martindale M.Q."/>
            <person name="Rokhsar D.S."/>
        </authorList>
    </citation>
    <scope>NUCLEOTIDE SEQUENCE [LARGE SCALE GENOMIC DNA]</scope>
    <source>
        <strain evidence="4">CH2 X CH6</strain>
    </source>
</reference>
<dbReference type="HOGENOM" id="CLU_023330_0_2_1"/>
<dbReference type="InParanoid" id="A7S7S1"/>
<dbReference type="InterPro" id="IPR023795">
    <property type="entry name" value="Serpin_CS"/>
</dbReference>
<evidence type="ECO:0000313" key="4">
    <source>
        <dbReference type="Proteomes" id="UP000001593"/>
    </source>
</evidence>
<dbReference type="PhylomeDB" id="A7S7S1"/>
<comment type="similarity">
    <text evidence="1">Belongs to the serpin family. Ov-serpin subfamily.</text>
</comment>
<dbReference type="PROSITE" id="PS00284">
    <property type="entry name" value="SERPIN"/>
    <property type="match status" value="1"/>
</dbReference>
<dbReference type="PANTHER" id="PTHR11461:SF211">
    <property type="entry name" value="GH10112P-RELATED"/>
    <property type="match status" value="1"/>
</dbReference>
<dbReference type="SMART" id="SM00093">
    <property type="entry name" value="SERPIN"/>
    <property type="match status" value="1"/>
</dbReference>
<sequence length="380" mass="41898">MAQSPAGLSTNAFALDLHRVLTAQDGQTNLFYSPASIVVALAMTYLGARGNTATQMTKTFHFPTDVPEKFHDFLQALNASNSDGNQILMANRLFAQMGFEILEEFKKASKESFSAEMALVDYVKNSNGARDTVNRWVEQKTKDKIKNLIPEGMFNKDTILCLVNAVYFKGSWMKHFNRNATQSGKFKTTPSQEIQVQFMYQSSEFRYLESSTLGCQIVELPYAGEKLSMVVLLPNEVDGLGKLESSLNKETLQEAMTSLRNSHPEEVEVTLPKFTLTQEFSLGETLKGMGASDLFSPGKADLSGISAAPLVVSEVVHKAFVEVNEEGTIAAAATGVGIMLMSMPMNPVFYANHPFLFLIRHNDTGAVLFMGRLVVPDKDN</sequence>
<dbReference type="InterPro" id="IPR023796">
    <property type="entry name" value="Serpin_dom"/>
</dbReference>
<dbReference type="GO" id="GO:0005615">
    <property type="term" value="C:extracellular space"/>
    <property type="evidence" value="ECO:0000318"/>
    <property type="project" value="GO_Central"/>
</dbReference>
<dbReference type="OMA" id="TTWISAN"/>
<dbReference type="EMBL" id="DS469594">
    <property type="protein sequence ID" value="EDO40288.1"/>
    <property type="molecule type" value="Genomic_DNA"/>
</dbReference>
<keyword evidence="4" id="KW-1185">Reference proteome</keyword>
<dbReference type="InterPro" id="IPR042185">
    <property type="entry name" value="Serpin_sf_2"/>
</dbReference>
<name>A7S7S1_NEMVE</name>
<dbReference type="SUPFAM" id="SSF56574">
    <property type="entry name" value="Serpins"/>
    <property type="match status" value="1"/>
</dbReference>
<proteinExistence type="inferred from homology"/>
<protein>
    <recommendedName>
        <fullName evidence="2">Serpin domain-containing protein</fullName>
    </recommendedName>
</protein>
<dbReference type="STRING" id="45351.A7S7S1"/>
<evidence type="ECO:0000256" key="1">
    <source>
        <dbReference type="ARBA" id="ARBA00006426"/>
    </source>
</evidence>
<gene>
    <name evidence="3" type="ORF">NEMVEDRAFT_v1g186693</name>
</gene>
<dbReference type="MEROPS" id="I04.057"/>
<dbReference type="KEGG" id="nve:5511948"/>
<dbReference type="CDD" id="cd19590">
    <property type="entry name" value="serpin_thermopin-like"/>
    <property type="match status" value="1"/>
</dbReference>
<dbReference type="eggNOG" id="KOG2392">
    <property type="taxonomic scope" value="Eukaryota"/>
</dbReference>
<evidence type="ECO:0000259" key="2">
    <source>
        <dbReference type="SMART" id="SM00093"/>
    </source>
</evidence>
<feature type="domain" description="Serpin" evidence="2">
    <location>
        <begin position="15"/>
        <end position="376"/>
    </location>
</feature>
<dbReference type="FunCoup" id="A7S7S1">
    <property type="interactions" value="3"/>
</dbReference>
<dbReference type="Pfam" id="PF00079">
    <property type="entry name" value="Serpin"/>
    <property type="match status" value="1"/>
</dbReference>
<evidence type="ECO:0000313" key="3">
    <source>
        <dbReference type="EMBL" id="EDO40288.1"/>
    </source>
</evidence>
<dbReference type="InterPro" id="IPR036186">
    <property type="entry name" value="Serpin_sf"/>
</dbReference>
<dbReference type="FunFam" id="2.30.39.10:FF:000001">
    <property type="entry name" value="Serpin family B member 2"/>
    <property type="match status" value="1"/>
</dbReference>
<dbReference type="Gene3D" id="2.30.39.10">
    <property type="entry name" value="Alpha-1-antitrypsin, domain 1"/>
    <property type="match status" value="1"/>
</dbReference>
<dbReference type="InterPro" id="IPR042178">
    <property type="entry name" value="Serpin_sf_1"/>
</dbReference>
<dbReference type="Gene3D" id="3.30.497.10">
    <property type="entry name" value="Antithrombin, subunit I, domain 2"/>
    <property type="match status" value="1"/>
</dbReference>
<accession>A7S7S1</accession>